<dbReference type="InterPro" id="IPR002867">
    <property type="entry name" value="IBR_dom"/>
</dbReference>
<keyword evidence="15" id="KW-1185">Reference proteome</keyword>
<evidence type="ECO:0000256" key="2">
    <source>
        <dbReference type="ARBA" id="ARBA00005884"/>
    </source>
</evidence>
<accession>A0A7R9BUQ8</accession>
<keyword evidence="4" id="KW-0808">Transferase</keyword>
<keyword evidence="6" id="KW-0677">Repeat</keyword>
<dbReference type="EMBL" id="OA885336">
    <property type="protein sequence ID" value="CAD7281934.1"/>
    <property type="molecule type" value="Genomic_DNA"/>
</dbReference>
<dbReference type="SUPFAM" id="SSF57850">
    <property type="entry name" value="RING/U-box"/>
    <property type="match status" value="1"/>
</dbReference>
<dbReference type="AlphaFoldDB" id="A0A7R9BUQ8"/>
<evidence type="ECO:0000256" key="3">
    <source>
        <dbReference type="ARBA" id="ARBA00012251"/>
    </source>
</evidence>
<feature type="non-terminal residue" evidence="14">
    <location>
        <position position="278"/>
    </location>
</feature>
<dbReference type="OrthoDB" id="69641at2759"/>
<dbReference type="GO" id="GO:0008270">
    <property type="term" value="F:zinc ion binding"/>
    <property type="evidence" value="ECO:0007669"/>
    <property type="project" value="UniProtKB-KW"/>
</dbReference>
<dbReference type="Pfam" id="PF01485">
    <property type="entry name" value="IBR"/>
    <property type="match status" value="1"/>
</dbReference>
<sequence length="278" mass="30055">MLSSNGAGGLSTEDLTTVAALEGNENKDGRAAGQASSATLGGESDLLEGISAGNPGNGSSPAASDDEDEFRYDVLDAKQLRAEMQAAIAEVQQIIKASPRQCSENEDVVPTLFLSNNLFMMLPGLLRHRYLLFISSAVAEKEGENSSAPGSPTKRRSSAKSKSSLLTTFECGICMEPAKPTWRGEDAGCGHRFCRDCYRDYISSRILSGTMNEWATCPQSDCEQLVSHEQIESLLSADSHALQLYARFLVNSYVDSHKSVKWCPAPDCEFAVRVREGI</sequence>
<dbReference type="FunFam" id="3.30.40.10:FF:000019">
    <property type="entry name" value="RBR-type E3 ubiquitin transferase"/>
    <property type="match status" value="1"/>
</dbReference>
<dbReference type="PROSITE" id="PS51873">
    <property type="entry name" value="TRIAD"/>
    <property type="match status" value="1"/>
</dbReference>
<dbReference type="GO" id="GO:0016567">
    <property type="term" value="P:protein ubiquitination"/>
    <property type="evidence" value="ECO:0007669"/>
    <property type="project" value="InterPro"/>
</dbReference>
<keyword evidence="9" id="KW-0862">Zinc</keyword>
<evidence type="ECO:0000256" key="1">
    <source>
        <dbReference type="ARBA" id="ARBA00001798"/>
    </source>
</evidence>
<evidence type="ECO:0000313" key="15">
    <source>
        <dbReference type="Proteomes" id="UP000678499"/>
    </source>
</evidence>
<evidence type="ECO:0000256" key="6">
    <source>
        <dbReference type="ARBA" id="ARBA00022737"/>
    </source>
</evidence>
<keyword evidence="8" id="KW-0833">Ubl conjugation pathway</keyword>
<dbReference type="InterPro" id="IPR018957">
    <property type="entry name" value="Znf_C3HC4_RING-type"/>
</dbReference>
<comment type="catalytic activity">
    <reaction evidence="1">
        <text>[E2 ubiquitin-conjugating enzyme]-S-ubiquitinyl-L-cysteine + [acceptor protein]-L-lysine = [E2 ubiquitin-conjugating enzyme]-L-cysteine + [acceptor protein]-N(6)-ubiquitinyl-L-lysine.</text>
        <dbReference type="EC" id="2.3.2.31"/>
    </reaction>
</comment>
<dbReference type="InterPro" id="IPR017907">
    <property type="entry name" value="Znf_RING_CS"/>
</dbReference>
<dbReference type="InterPro" id="IPR013083">
    <property type="entry name" value="Znf_RING/FYVE/PHD"/>
</dbReference>
<name>A0A7R9BUQ8_9CRUS</name>
<dbReference type="PROSITE" id="PS50089">
    <property type="entry name" value="ZF_RING_2"/>
    <property type="match status" value="1"/>
</dbReference>
<evidence type="ECO:0000256" key="11">
    <source>
        <dbReference type="SAM" id="MobiDB-lite"/>
    </source>
</evidence>
<dbReference type="Gene3D" id="3.30.40.10">
    <property type="entry name" value="Zinc/RING finger domain, C3HC4 (zinc finger)"/>
    <property type="match status" value="1"/>
</dbReference>
<dbReference type="EMBL" id="CAJPEX010003299">
    <property type="protein sequence ID" value="CAG0922086.1"/>
    <property type="molecule type" value="Genomic_DNA"/>
</dbReference>
<dbReference type="EC" id="2.3.2.31" evidence="3"/>
<comment type="similarity">
    <text evidence="2">Belongs to the RBR family. Ariadne subfamily.</text>
</comment>
<reference evidence="14" key="1">
    <citation type="submission" date="2020-11" db="EMBL/GenBank/DDBJ databases">
        <authorList>
            <person name="Tran Van P."/>
        </authorList>
    </citation>
    <scope>NUCLEOTIDE SEQUENCE</scope>
</reference>
<evidence type="ECO:0000256" key="5">
    <source>
        <dbReference type="ARBA" id="ARBA00022723"/>
    </source>
</evidence>
<feature type="domain" description="RING-type" evidence="13">
    <location>
        <begin position="167"/>
        <end position="278"/>
    </location>
</feature>
<dbReference type="InterPro" id="IPR044066">
    <property type="entry name" value="TRIAD_supradom"/>
</dbReference>
<dbReference type="PROSITE" id="PS00518">
    <property type="entry name" value="ZF_RING_1"/>
    <property type="match status" value="1"/>
</dbReference>
<dbReference type="PANTHER" id="PTHR11685">
    <property type="entry name" value="RBR FAMILY RING FINGER AND IBR DOMAIN-CONTAINING"/>
    <property type="match status" value="1"/>
</dbReference>
<evidence type="ECO:0000259" key="12">
    <source>
        <dbReference type="PROSITE" id="PS50089"/>
    </source>
</evidence>
<evidence type="ECO:0000256" key="10">
    <source>
        <dbReference type="PROSITE-ProRule" id="PRU00175"/>
    </source>
</evidence>
<dbReference type="InterPro" id="IPR001841">
    <property type="entry name" value="Znf_RING"/>
</dbReference>
<organism evidence="14">
    <name type="scientific">Notodromas monacha</name>
    <dbReference type="NCBI Taxonomy" id="399045"/>
    <lineage>
        <taxon>Eukaryota</taxon>
        <taxon>Metazoa</taxon>
        <taxon>Ecdysozoa</taxon>
        <taxon>Arthropoda</taxon>
        <taxon>Crustacea</taxon>
        <taxon>Oligostraca</taxon>
        <taxon>Ostracoda</taxon>
        <taxon>Podocopa</taxon>
        <taxon>Podocopida</taxon>
        <taxon>Cypridocopina</taxon>
        <taxon>Cypridoidea</taxon>
        <taxon>Cyprididae</taxon>
        <taxon>Notodromas</taxon>
    </lineage>
</organism>
<keyword evidence="7 10" id="KW-0863">Zinc-finger</keyword>
<dbReference type="Proteomes" id="UP000678499">
    <property type="component" value="Unassembled WGS sequence"/>
</dbReference>
<feature type="domain" description="RING-type" evidence="12">
    <location>
        <begin position="171"/>
        <end position="218"/>
    </location>
</feature>
<evidence type="ECO:0000256" key="9">
    <source>
        <dbReference type="ARBA" id="ARBA00022833"/>
    </source>
</evidence>
<dbReference type="GO" id="GO:0061630">
    <property type="term" value="F:ubiquitin protein ligase activity"/>
    <property type="evidence" value="ECO:0007669"/>
    <property type="project" value="UniProtKB-EC"/>
</dbReference>
<evidence type="ECO:0000256" key="4">
    <source>
        <dbReference type="ARBA" id="ARBA00022679"/>
    </source>
</evidence>
<gene>
    <name evidence="14" type="ORF">NMOB1V02_LOCUS9568</name>
</gene>
<protein>
    <recommendedName>
        <fullName evidence="3">RBR-type E3 ubiquitin transferase</fullName>
        <ecNumber evidence="3">2.3.2.31</ecNumber>
    </recommendedName>
</protein>
<keyword evidence="5" id="KW-0479">Metal-binding</keyword>
<proteinExistence type="inferred from homology"/>
<feature type="region of interest" description="Disordered" evidence="11">
    <location>
        <begin position="142"/>
        <end position="161"/>
    </location>
</feature>
<dbReference type="InterPro" id="IPR031127">
    <property type="entry name" value="E3_UB_ligase_RBR"/>
</dbReference>
<dbReference type="Pfam" id="PF00097">
    <property type="entry name" value="zf-C3HC4"/>
    <property type="match status" value="1"/>
</dbReference>
<evidence type="ECO:0000256" key="8">
    <source>
        <dbReference type="ARBA" id="ARBA00022786"/>
    </source>
</evidence>
<evidence type="ECO:0000256" key="7">
    <source>
        <dbReference type="ARBA" id="ARBA00022771"/>
    </source>
</evidence>
<feature type="region of interest" description="Disordered" evidence="11">
    <location>
        <begin position="1"/>
        <end position="69"/>
    </location>
</feature>
<dbReference type="SMART" id="SM00184">
    <property type="entry name" value="RING"/>
    <property type="match status" value="1"/>
</dbReference>
<evidence type="ECO:0000259" key="13">
    <source>
        <dbReference type="PROSITE" id="PS51873"/>
    </source>
</evidence>
<evidence type="ECO:0000313" key="14">
    <source>
        <dbReference type="EMBL" id="CAD7281934.1"/>
    </source>
</evidence>